<name>G3A6T0_9RALS</name>
<dbReference type="AlphaFoldDB" id="G3A6T0"/>
<reference evidence="1" key="2">
    <citation type="submission" date="2011-04" db="EMBL/GenBank/DDBJ databases">
        <authorList>
            <person name="Genoscope - CEA"/>
        </authorList>
    </citation>
    <scope>NUCLEOTIDE SEQUENCE</scope>
    <source>
        <strain evidence="1">R24</strain>
    </source>
</reference>
<reference evidence="1" key="1">
    <citation type="journal article" date="2011" name="PLoS ONE">
        <title>Ralstonia syzygii, the Blood Disease Bacterium and some Asian R. solanacearum strains form a single genomic species despite divergent lifestyles.</title>
        <authorList>
            <person name="Remenant B."/>
            <person name="de Cambiaire J.C."/>
            <person name="Cellier G."/>
            <person name="Jacobs J.M."/>
            <person name="Mangenot S."/>
            <person name="Barbe V."/>
            <person name="Lajus A."/>
            <person name="Vallenet D."/>
            <person name="Medigue C."/>
            <person name="Fegan M."/>
            <person name="Allen C."/>
            <person name="Prior P."/>
        </authorList>
    </citation>
    <scope>NUCLEOTIDE SEQUENCE</scope>
    <source>
        <strain evidence="1">R24</strain>
    </source>
</reference>
<evidence type="ECO:0000313" key="1">
    <source>
        <dbReference type="EMBL" id="CCA86183.1"/>
    </source>
</evidence>
<protein>
    <submittedName>
        <fullName evidence="1">Uncharacterized protein</fullName>
    </submittedName>
</protein>
<proteinExistence type="predicted"/>
<organism evidence="1">
    <name type="scientific">Ralstonia syzygii R24</name>
    <dbReference type="NCBI Taxonomy" id="907261"/>
    <lineage>
        <taxon>Bacteria</taxon>
        <taxon>Pseudomonadati</taxon>
        <taxon>Pseudomonadota</taxon>
        <taxon>Betaproteobacteria</taxon>
        <taxon>Burkholderiales</taxon>
        <taxon>Burkholderiaceae</taxon>
        <taxon>Ralstonia</taxon>
        <taxon>Ralstonia solanacearum species complex</taxon>
    </lineage>
</organism>
<gene>
    <name evidence="1" type="ORF">RALSY_40398</name>
</gene>
<dbReference type="EMBL" id="FR854089">
    <property type="protein sequence ID" value="CCA86183.1"/>
    <property type="molecule type" value="Genomic_DNA"/>
</dbReference>
<sequence length="86" mass="9485">MTRCLRGSQRFVMSGLCGFPPTLASHHPPYLGHGRTSEKARQSAVCSPPMLGARTDCEIASQQSIQRGNRAMWEVTRVTEAQKTKP</sequence>
<accession>G3A6T0</accession>